<comment type="cofactor">
    <cofactor evidence="1">
        <name>Fe(2+)</name>
        <dbReference type="ChEBI" id="CHEBI:29033"/>
    </cofactor>
</comment>
<feature type="non-terminal residue" evidence="5">
    <location>
        <position position="1"/>
    </location>
</feature>
<dbReference type="GO" id="GO:0005654">
    <property type="term" value="C:nucleoplasm"/>
    <property type="evidence" value="ECO:0007669"/>
    <property type="project" value="TreeGrafter"/>
</dbReference>
<dbReference type="Pfam" id="PF13532">
    <property type="entry name" value="2OG-FeII_Oxy_2"/>
    <property type="match status" value="1"/>
</dbReference>
<dbReference type="Proteomes" id="UP000215902">
    <property type="component" value="Unassembled WGS sequence"/>
</dbReference>
<dbReference type="AlphaFoldDB" id="A0A267GKG1"/>
<accession>A0A267GKG1</accession>
<dbReference type="OrthoDB" id="545910at2759"/>
<dbReference type="STRING" id="282301.A0A267GKG1"/>
<feature type="region of interest" description="Disordered" evidence="2">
    <location>
        <begin position="1"/>
        <end position="60"/>
    </location>
</feature>
<evidence type="ECO:0000313" key="6">
    <source>
        <dbReference type="Proteomes" id="UP000215902"/>
    </source>
</evidence>
<dbReference type="EMBL" id="NIVC01002829">
    <property type="protein sequence ID" value="PAA54966.1"/>
    <property type="molecule type" value="Genomic_DNA"/>
</dbReference>
<dbReference type="InterPro" id="IPR037151">
    <property type="entry name" value="AlkB-like_sf"/>
</dbReference>
<evidence type="ECO:0000313" key="5">
    <source>
        <dbReference type="EMBL" id="PAA85907.1"/>
    </source>
</evidence>
<dbReference type="InterPro" id="IPR005123">
    <property type="entry name" value="Oxoglu/Fe-dep_dioxygenase_dom"/>
</dbReference>
<protein>
    <recommendedName>
        <fullName evidence="3">Fe2OG dioxygenase domain-containing protein</fullName>
    </recommendedName>
</protein>
<dbReference type="InterPro" id="IPR027450">
    <property type="entry name" value="AlkB-like"/>
</dbReference>
<dbReference type="PANTHER" id="PTHR31212">
    <property type="entry name" value="ALPHA-KETOGLUTARATE-DEPENDENT DIOXYGENASE ALKB HOMOLOG 3"/>
    <property type="match status" value="1"/>
</dbReference>
<dbReference type="PROSITE" id="PS51471">
    <property type="entry name" value="FE2OG_OXY"/>
    <property type="match status" value="1"/>
</dbReference>
<dbReference type="PANTHER" id="PTHR31212:SF4">
    <property type="entry name" value="ALPHA-KETOGLUTARATE-DEPENDENT DIOXYGENASE ALKB HOMOLOG 3"/>
    <property type="match status" value="1"/>
</dbReference>
<organism evidence="5 6">
    <name type="scientific">Macrostomum lignano</name>
    <dbReference type="NCBI Taxonomy" id="282301"/>
    <lineage>
        <taxon>Eukaryota</taxon>
        <taxon>Metazoa</taxon>
        <taxon>Spiralia</taxon>
        <taxon>Lophotrochozoa</taxon>
        <taxon>Platyhelminthes</taxon>
        <taxon>Rhabditophora</taxon>
        <taxon>Macrostomorpha</taxon>
        <taxon>Macrostomida</taxon>
        <taxon>Macrostomidae</taxon>
        <taxon>Macrostomum</taxon>
    </lineage>
</organism>
<dbReference type="Gene3D" id="2.60.120.590">
    <property type="entry name" value="Alpha-ketoglutarate-dependent dioxygenase AlkB-like"/>
    <property type="match status" value="1"/>
</dbReference>
<dbReference type="InterPro" id="IPR032854">
    <property type="entry name" value="ALKBH3"/>
</dbReference>
<comment type="caution">
    <text evidence="5">The sequence shown here is derived from an EMBL/GenBank/DDBJ whole genome shotgun (WGS) entry which is preliminary data.</text>
</comment>
<evidence type="ECO:0000313" key="4">
    <source>
        <dbReference type="EMBL" id="PAA54966.1"/>
    </source>
</evidence>
<evidence type="ECO:0000256" key="1">
    <source>
        <dbReference type="ARBA" id="ARBA00001954"/>
    </source>
</evidence>
<dbReference type="EMBL" id="NIVC01000301">
    <property type="protein sequence ID" value="PAA85907.1"/>
    <property type="molecule type" value="Genomic_DNA"/>
</dbReference>
<sequence>SAELCCPMSAEKAKADRRRQARVQGAWNSGPARRSGGGVKQTNKVDGGDASSAQQKPQVPAANQEFVFDGSVSEVLAREAELASKPVTVDKDGDYELSIGRNDVKAVVQMRQKFLSDAENRRLLAELNRLPWQQRMGLDQGGQPYQEPRETCWFGRPYTYSHVKWEATDDSWPQVLLELKNRLADELGVEFNSVMCNRYRDGKDKIGWHADDEPSLGRHPVIASLSFGETRRFMLRRRDCRVQTLRPLIGDPITVPLQSGDLLVMRGSLQEDWLHSVPPEYHDKESRINLTFRVIEHSPNEQLCLRPGPEDNENKQVTLSARPGQMQAQLCCYRSLIVSNSGLVAEASAALDRLSWRSAGSCDVAQLDLAASQPQELSPLARLAVALATLTGNARLKVGAYARLAAVRLDHGSKHLPWREANFGDGGPCQTAETFVAVLALGDAKALAQRPLEIEKRLNSPAQGNLKSGQIFLRPGDAVTLLHGFGADWRYQLGRAGRAEPHEPAVFLFLTPDQRDIGCVLAGLVI</sequence>
<evidence type="ECO:0000256" key="2">
    <source>
        <dbReference type="SAM" id="MobiDB-lite"/>
    </source>
</evidence>
<feature type="domain" description="Fe2OG dioxygenase" evidence="3">
    <location>
        <begin position="190"/>
        <end position="296"/>
    </location>
</feature>
<dbReference type="GO" id="GO:0051213">
    <property type="term" value="F:dioxygenase activity"/>
    <property type="evidence" value="ECO:0007669"/>
    <property type="project" value="InterPro"/>
</dbReference>
<dbReference type="GO" id="GO:0006307">
    <property type="term" value="P:DNA alkylation repair"/>
    <property type="evidence" value="ECO:0007669"/>
    <property type="project" value="InterPro"/>
</dbReference>
<keyword evidence="6" id="KW-1185">Reference proteome</keyword>
<evidence type="ECO:0000259" key="3">
    <source>
        <dbReference type="PROSITE" id="PS51471"/>
    </source>
</evidence>
<reference evidence="5 6" key="1">
    <citation type="submission" date="2017-06" db="EMBL/GenBank/DDBJ databases">
        <title>A platform for efficient transgenesis in Macrostomum lignano, a flatworm model organism for stem cell research.</title>
        <authorList>
            <person name="Berezikov E."/>
        </authorList>
    </citation>
    <scope>NUCLEOTIDE SEQUENCE [LARGE SCALE GENOMIC DNA]</scope>
    <source>
        <strain evidence="5">DV1</strain>
        <tissue evidence="5">Whole organism</tissue>
    </source>
</reference>
<name>A0A267GKG1_9PLAT</name>
<dbReference type="SUPFAM" id="SSF51197">
    <property type="entry name" value="Clavaminate synthase-like"/>
    <property type="match status" value="1"/>
</dbReference>
<proteinExistence type="predicted"/>
<gene>
    <name evidence="4" type="ORF">BOX15_Mlig033276g1</name>
    <name evidence="5" type="ORF">BOX15_Mlig033276g5</name>
</gene>
<dbReference type="GO" id="GO:0005739">
    <property type="term" value="C:mitochondrion"/>
    <property type="evidence" value="ECO:0007669"/>
    <property type="project" value="TreeGrafter"/>
</dbReference>